<dbReference type="Proteomes" id="UP000439994">
    <property type="component" value="Unassembled WGS sequence"/>
</dbReference>
<feature type="transmembrane region" description="Helical" evidence="2">
    <location>
        <begin position="24"/>
        <end position="41"/>
    </location>
</feature>
<keyword evidence="2" id="KW-1133">Transmembrane helix</keyword>
<keyword evidence="4" id="KW-1185">Reference proteome</keyword>
<dbReference type="OrthoDB" id="9795292at2"/>
<dbReference type="PANTHER" id="PTHR32309">
    <property type="entry name" value="TYROSINE-PROTEIN KINASE"/>
    <property type="match status" value="1"/>
</dbReference>
<keyword evidence="2" id="KW-0472">Membrane</keyword>
<gene>
    <name evidence="3" type="ORF">GNP35_15075</name>
</gene>
<dbReference type="InterPro" id="IPR014345">
    <property type="entry name" value="XrtA_polysacc_chain"/>
</dbReference>
<dbReference type="EMBL" id="WOCD01000005">
    <property type="protein sequence ID" value="MUH73694.1"/>
    <property type="molecule type" value="Genomic_DNA"/>
</dbReference>
<dbReference type="GO" id="GO:0004713">
    <property type="term" value="F:protein tyrosine kinase activity"/>
    <property type="evidence" value="ECO:0007669"/>
    <property type="project" value="TreeGrafter"/>
</dbReference>
<dbReference type="PANTHER" id="PTHR32309:SF13">
    <property type="entry name" value="FERRIC ENTEROBACTIN TRANSPORT PROTEIN FEPE"/>
    <property type="match status" value="1"/>
</dbReference>
<feature type="transmembrane region" description="Helical" evidence="2">
    <location>
        <begin position="493"/>
        <end position="516"/>
    </location>
</feature>
<evidence type="ECO:0000313" key="3">
    <source>
        <dbReference type="EMBL" id="MUH73694.1"/>
    </source>
</evidence>
<dbReference type="RefSeq" id="WP_155697098.1">
    <property type="nucleotide sequence ID" value="NZ_WOCD01000005.1"/>
</dbReference>
<organism evidence="3 4">
    <name type="scientific">Psychrosphaera haliotis</name>
    <dbReference type="NCBI Taxonomy" id="555083"/>
    <lineage>
        <taxon>Bacteria</taxon>
        <taxon>Pseudomonadati</taxon>
        <taxon>Pseudomonadota</taxon>
        <taxon>Gammaproteobacteria</taxon>
        <taxon>Alteromonadales</taxon>
        <taxon>Pseudoalteromonadaceae</taxon>
        <taxon>Psychrosphaera</taxon>
    </lineage>
</organism>
<evidence type="ECO:0000313" key="4">
    <source>
        <dbReference type="Proteomes" id="UP000439994"/>
    </source>
</evidence>
<dbReference type="GO" id="GO:0005886">
    <property type="term" value="C:plasma membrane"/>
    <property type="evidence" value="ECO:0007669"/>
    <property type="project" value="TreeGrafter"/>
</dbReference>
<keyword evidence="2" id="KW-0812">Transmembrane</keyword>
<feature type="coiled-coil region" evidence="1">
    <location>
        <begin position="171"/>
        <end position="362"/>
    </location>
</feature>
<proteinExistence type="predicted"/>
<reference evidence="3 4" key="1">
    <citation type="submission" date="2019-11" db="EMBL/GenBank/DDBJ databases">
        <title>P. haliotis isolates from Z. marina roots.</title>
        <authorList>
            <person name="Cohen M."/>
            <person name="Jospin G."/>
            <person name="Eisen J.A."/>
            <person name="Coil D.A."/>
        </authorList>
    </citation>
    <scope>NUCLEOTIDE SEQUENCE [LARGE SCALE GENOMIC DNA]</scope>
    <source>
        <strain evidence="3 4">UCD-MCMsp1aY</strain>
    </source>
</reference>
<keyword evidence="1" id="KW-0175">Coiled coil</keyword>
<dbReference type="NCBIfam" id="TIGR03007">
    <property type="entry name" value="pepcterm_ChnLen"/>
    <property type="match status" value="1"/>
</dbReference>
<accession>A0A6N8FC68</accession>
<dbReference type="InterPro" id="IPR050445">
    <property type="entry name" value="Bact_polysacc_biosynth/exp"/>
</dbReference>
<sequence>MQDLQATIQQILDYLKGIWIKKRFIIISTWLICPLGLVLVAKMPDVYESQAKVYADTRSMLKPLLRGLAIQNDPKEEINAIAKTLKSTPNLEDIARKADLDISAKTPQEFQNVVESLRKKIIFDSSGRASIYSISFEHPDPQVAKRVVSLTLDKFVESALGQNRQDSTSASNFLDEQLQEYAARLSNAEQRLADFKKQYGDLLPESGGSGYYQQRSQLKNQIESINLELSEKQTQLQSLKSKFATSTTNEGNPDNVNIATQYDDRISQMQANLDDLQIRFTDKHPDVVQTRERLEALQGQRKAEIDQLMKGLSNGELAAGSLSENAIVQQLTIVINNLESNIASLNVRKQSYTDKLDGLEQKLELIPDIEAKRTALNRDYGITKRKYEDLLGRKESADLSRKADLSAEDVQFRIIEPPVVPLSASGPKRPLLYTAVLIISLGAGMAMAFLFSQINPVIMSASQLSKITNRPILGAVTDINLEAINKRDKRRMLVFAASTTVIVGIYLFFMVSEIVLKKTPLQLLERFL</sequence>
<feature type="transmembrane region" description="Helical" evidence="2">
    <location>
        <begin position="431"/>
        <end position="451"/>
    </location>
</feature>
<evidence type="ECO:0000256" key="2">
    <source>
        <dbReference type="SAM" id="Phobius"/>
    </source>
</evidence>
<name>A0A6N8FC68_9GAMM</name>
<comment type="caution">
    <text evidence="3">The sequence shown here is derived from an EMBL/GenBank/DDBJ whole genome shotgun (WGS) entry which is preliminary data.</text>
</comment>
<dbReference type="AlphaFoldDB" id="A0A6N8FC68"/>
<protein>
    <submittedName>
        <fullName evidence="3">Chain-length determining protein</fullName>
    </submittedName>
</protein>
<evidence type="ECO:0000256" key="1">
    <source>
        <dbReference type="SAM" id="Coils"/>
    </source>
</evidence>